<reference evidence="1 2" key="1">
    <citation type="journal article" date="2016" name="Syst. Appl. Microbiol.">
        <title>Vibrio bivalvicida sp. nov., a novel larval pathogen for bivalve molluscs reared in a hatchery.</title>
        <authorList>
            <person name="Dubert J."/>
            <person name="Romalde J.L."/>
            <person name="Prado S."/>
            <person name="Barja J.L."/>
        </authorList>
    </citation>
    <scope>NUCLEOTIDE SEQUENCE [LARGE SCALE GENOMIC DNA]</scope>
    <source>
        <strain evidence="1 2">605</strain>
    </source>
</reference>
<name>A0A177XWZ0_9VIBR</name>
<proteinExistence type="predicted"/>
<organism evidence="1 2">
    <name type="scientific">Vibrio bivalvicida</name>
    <dbReference type="NCBI Taxonomy" id="1276888"/>
    <lineage>
        <taxon>Bacteria</taxon>
        <taxon>Pseudomonadati</taxon>
        <taxon>Pseudomonadota</taxon>
        <taxon>Gammaproteobacteria</taxon>
        <taxon>Vibrionales</taxon>
        <taxon>Vibrionaceae</taxon>
        <taxon>Vibrio</taxon>
        <taxon>Vibrio oreintalis group</taxon>
    </lineage>
</organism>
<dbReference type="RefSeq" id="WP_054963629.1">
    <property type="nucleotide sequence ID" value="NZ_LLEI02000045.1"/>
</dbReference>
<evidence type="ECO:0000313" key="1">
    <source>
        <dbReference type="EMBL" id="OAJ93137.1"/>
    </source>
</evidence>
<evidence type="ECO:0000313" key="2">
    <source>
        <dbReference type="Proteomes" id="UP000078406"/>
    </source>
</evidence>
<gene>
    <name evidence="1" type="ORF">APB76_16425</name>
</gene>
<dbReference type="EMBL" id="LLEI02000045">
    <property type="protein sequence ID" value="OAJ93137.1"/>
    <property type="molecule type" value="Genomic_DNA"/>
</dbReference>
<dbReference type="Proteomes" id="UP000078406">
    <property type="component" value="Unassembled WGS sequence"/>
</dbReference>
<protein>
    <submittedName>
        <fullName evidence="1">Uncharacterized protein</fullName>
    </submittedName>
</protein>
<comment type="caution">
    <text evidence="1">The sequence shown here is derived from an EMBL/GenBank/DDBJ whole genome shotgun (WGS) entry which is preliminary data.</text>
</comment>
<sequence length="86" mass="9585">MTLCRNEHRHYPEFEALPLDQGGAGRHKCCGCAYERGYALGLEREELLNIDIDSLPVSQAGTVRHKSPHAAFARGYQDGVHASYNQ</sequence>
<accession>A0A177XWZ0</accession>
<dbReference type="AlphaFoldDB" id="A0A177XWZ0"/>